<dbReference type="NCBIfam" id="NF046105">
    <property type="entry name" value="TransRegNosR"/>
    <property type="match status" value="1"/>
</dbReference>
<evidence type="ECO:0000256" key="1">
    <source>
        <dbReference type="ARBA" id="ARBA00004236"/>
    </source>
</evidence>
<dbReference type="InterPro" id="IPR011399">
    <property type="entry name" value="NosR"/>
</dbReference>
<dbReference type="PANTHER" id="PTHR30224:SF4">
    <property type="entry name" value="ELECTRON TRANSPORT PROTEIN YCCM-RELATED"/>
    <property type="match status" value="1"/>
</dbReference>
<feature type="transmembrane region" description="Helical" evidence="5">
    <location>
        <begin position="571"/>
        <end position="588"/>
    </location>
</feature>
<proteinExistence type="predicted"/>
<dbReference type="GO" id="GO:0010181">
    <property type="term" value="F:FMN binding"/>
    <property type="evidence" value="ECO:0007669"/>
    <property type="project" value="InterPro"/>
</dbReference>
<gene>
    <name evidence="7" type="ORF">CK501_00225</name>
</gene>
<dbReference type="EMBL" id="NSKD01000001">
    <property type="protein sequence ID" value="PAU82466.1"/>
    <property type="molecule type" value="Genomic_DNA"/>
</dbReference>
<keyword evidence="8" id="KW-1185">Reference proteome</keyword>
<dbReference type="InterPro" id="IPR017896">
    <property type="entry name" value="4Fe4S_Fe-S-bd"/>
</dbReference>
<evidence type="ECO:0000256" key="4">
    <source>
        <dbReference type="SAM" id="MobiDB-lite"/>
    </source>
</evidence>
<dbReference type="Pfam" id="PF04205">
    <property type="entry name" value="FMN_bind"/>
    <property type="match status" value="1"/>
</dbReference>
<dbReference type="SMART" id="SM00900">
    <property type="entry name" value="FMN_bind"/>
    <property type="match status" value="1"/>
</dbReference>
<dbReference type="PANTHER" id="PTHR30224">
    <property type="entry name" value="ELECTRON TRANSPORT PROTEIN"/>
    <property type="match status" value="1"/>
</dbReference>
<comment type="subcellular location">
    <subcellularLocation>
        <location evidence="1">Cell membrane</location>
    </subcellularLocation>
</comment>
<reference evidence="7 8" key="1">
    <citation type="submission" date="2017-08" db="EMBL/GenBank/DDBJ databases">
        <title>Halovibrio sewagensis sp. nov., isolated from wastewater of high salinity.</title>
        <authorList>
            <person name="Dong X."/>
            <person name="Zhang G."/>
        </authorList>
    </citation>
    <scope>NUCLEOTIDE SEQUENCE [LARGE SCALE GENOMIC DNA]</scope>
    <source>
        <strain evidence="7 8">YL5-2</strain>
    </source>
</reference>
<dbReference type="InterPro" id="IPR052378">
    <property type="entry name" value="NosR_regulator"/>
</dbReference>
<keyword evidence="5" id="KW-0812">Transmembrane</keyword>
<feature type="region of interest" description="Disordered" evidence="4">
    <location>
        <begin position="707"/>
        <end position="734"/>
    </location>
</feature>
<feature type="transmembrane region" description="Helical" evidence="5">
    <location>
        <begin position="512"/>
        <end position="535"/>
    </location>
</feature>
<evidence type="ECO:0000313" key="7">
    <source>
        <dbReference type="EMBL" id="PAU82466.1"/>
    </source>
</evidence>
<evidence type="ECO:0000256" key="5">
    <source>
        <dbReference type="SAM" id="Phobius"/>
    </source>
</evidence>
<dbReference type="Pfam" id="PF12801">
    <property type="entry name" value="Fer4_5"/>
    <property type="match status" value="2"/>
</dbReference>
<feature type="domain" description="FMN-binding" evidence="6">
    <location>
        <begin position="96"/>
        <end position="191"/>
    </location>
</feature>
<evidence type="ECO:0000259" key="6">
    <source>
        <dbReference type="SMART" id="SM00900"/>
    </source>
</evidence>
<accession>A0A2A2FAK1</accession>
<feature type="transmembrane region" description="Helical" evidence="5">
    <location>
        <begin position="608"/>
        <end position="625"/>
    </location>
</feature>
<dbReference type="GO" id="GO:0005886">
    <property type="term" value="C:plasma membrane"/>
    <property type="evidence" value="ECO:0007669"/>
    <property type="project" value="UniProtKB-SubCell"/>
</dbReference>
<name>A0A2A2FAK1_9GAMM</name>
<dbReference type="AlphaFoldDB" id="A0A2A2FAK1"/>
<feature type="transmembrane region" description="Helical" evidence="5">
    <location>
        <begin position="434"/>
        <end position="454"/>
    </location>
</feature>
<organism evidence="7 8">
    <name type="scientific">Halovibrio salipaludis</name>
    <dbReference type="NCBI Taxonomy" id="2032626"/>
    <lineage>
        <taxon>Bacteria</taxon>
        <taxon>Pseudomonadati</taxon>
        <taxon>Pseudomonadota</taxon>
        <taxon>Gammaproteobacteria</taxon>
        <taxon>Oceanospirillales</taxon>
        <taxon>Halomonadaceae</taxon>
        <taxon>Halovibrio</taxon>
    </lineage>
</organism>
<sequence>MRKVFDVTVGRVQHTTNRSSLPMKFRHPLCFLLALILSATVLSVPAETGSKEARNHFPDAERIEEMPGKQPAMGAFSGDKLVGLVFETVDYAPIPAYSGKPVNMRIALNGSGEIVGGQLLEHEEPIVLTGIPEKKMDQFFNQYIGKSIHDRMRVGISSRKREGYDYVDAVSGATVTVVVMGDTIMRAARMAAVTHGLIEEDAVDLREPATVKPNTYSEAGWEELREQGAISRLHLTRGEVDDAFEGTEAADVDRAPEEARDDTFINLYATYLNTPNTGRNLLGKEHYQKLMERLDDGEHAIMLMADGRYSFKGTGFVRGGIFDRIQINQRDTSIQFRDSDLVRAPDFVLEDMPTISEKDIFIVRQQNRFDPAAPWELQLRVRRQYGALDSTFVNFTLDYEPVEAWFNIPDRKALSEESDQPLWVSVWQDRQVQIAVLGTGLGVLVFILLFQDWLAKRPRLLHPLRIGFLIYTVVFIGWYALAQLSVVNIFTFTNAVFTDFSWTTFLMDPMMFIMWSFVAATLLFWGRGVFCGWLCPFGAMQELINLAARKLKIPQFDVPFAVHERLWALKYLILLVLFGISLQSLGAAEQYSEVEPFKTAVTLHWQREWGYVLYAALLLVIGIFNHKFYCRYVCPLGAGLAIPARIRLFDWLKRHKECGSPCQICANECEIGAIHPDGRINPNECHYCLDCQVTYWNDQKCPPMIQKRKKREKMARTDADDSKNNRIPAVEVTS</sequence>
<keyword evidence="3 5" id="KW-0472">Membrane</keyword>
<keyword evidence="5" id="KW-1133">Transmembrane helix</keyword>
<dbReference type="Proteomes" id="UP000218896">
    <property type="component" value="Unassembled WGS sequence"/>
</dbReference>
<feature type="compositionally biased region" description="Basic and acidic residues" evidence="4">
    <location>
        <begin position="714"/>
        <end position="724"/>
    </location>
</feature>
<comment type="caution">
    <text evidence="7">The sequence shown here is derived from an EMBL/GenBank/DDBJ whole genome shotgun (WGS) entry which is preliminary data.</text>
</comment>
<dbReference type="PIRSF" id="PIRSF036354">
    <property type="entry name" value="NosR"/>
    <property type="match status" value="1"/>
</dbReference>
<dbReference type="GO" id="GO:0045893">
    <property type="term" value="P:positive regulation of DNA-templated transcription"/>
    <property type="evidence" value="ECO:0007669"/>
    <property type="project" value="InterPro"/>
</dbReference>
<dbReference type="SUPFAM" id="SSF54862">
    <property type="entry name" value="4Fe-4S ferredoxins"/>
    <property type="match status" value="1"/>
</dbReference>
<dbReference type="GO" id="GO:0003677">
    <property type="term" value="F:DNA binding"/>
    <property type="evidence" value="ECO:0007669"/>
    <property type="project" value="InterPro"/>
</dbReference>
<protein>
    <submittedName>
        <fullName evidence="7">Regulatory protein NosR</fullName>
    </submittedName>
</protein>
<feature type="transmembrane region" description="Helical" evidence="5">
    <location>
        <begin position="466"/>
        <end position="492"/>
    </location>
</feature>
<keyword evidence="2" id="KW-1003">Cell membrane</keyword>
<evidence type="ECO:0000256" key="3">
    <source>
        <dbReference type="ARBA" id="ARBA00023136"/>
    </source>
</evidence>
<evidence type="ECO:0000313" key="8">
    <source>
        <dbReference type="Proteomes" id="UP000218896"/>
    </source>
</evidence>
<dbReference type="InterPro" id="IPR007329">
    <property type="entry name" value="FMN-bd"/>
</dbReference>
<dbReference type="OrthoDB" id="9806398at2"/>
<evidence type="ECO:0000256" key="2">
    <source>
        <dbReference type="ARBA" id="ARBA00022475"/>
    </source>
</evidence>